<proteinExistence type="predicted"/>
<dbReference type="Proteomes" id="UP000297322">
    <property type="component" value="Unassembled WGS sequence"/>
</dbReference>
<evidence type="ECO:0000313" key="1">
    <source>
        <dbReference type="EMBL" id="TFW44233.1"/>
    </source>
</evidence>
<name>A0A4Y9TIP7_PSEFL</name>
<accession>A0A4Y9TIP7</accession>
<dbReference type="AlphaFoldDB" id="A0A4Y9TIP7"/>
<organism evidence="1 2">
    <name type="scientific">Pseudomonas fluorescens</name>
    <dbReference type="NCBI Taxonomy" id="294"/>
    <lineage>
        <taxon>Bacteria</taxon>
        <taxon>Pseudomonadati</taxon>
        <taxon>Pseudomonadota</taxon>
        <taxon>Gammaproteobacteria</taxon>
        <taxon>Pseudomonadales</taxon>
        <taxon>Pseudomonadaceae</taxon>
        <taxon>Pseudomonas</taxon>
    </lineage>
</organism>
<sequence>MTSTKTERGDIVLTREVSISCWHVLGEVARATQRPELLPLLQRAGMKSAIDALDIAIHLFCEPSRQTAARRLLEIACGLGLLQLLPEFSGSGANRGAYGLTELGREALQREEVFVPEYACWRLWASDDPLLECPVLLIEPIKEPRAKQEVHKKEQPVPEKIPSWLNQVLRKTITPPGNKEALRIEQLEKNLQPQEVQATLMATWDVDNTRLQLHGKLDETLIDTPSCAPKVTAQAVWQGLLQSAGLHEDWDTETLALKRSFDTSNAAERNSLSAVLHVSTPQLPKLGRFDDLSIGRVALTPCSPEDAQRWAQWRLLEHINHYASTEQFETWTTQAHAPFHTFKLTTPQRKELAEQTWQRRENSRATTTWHLVAAEDWGL</sequence>
<comment type="caution">
    <text evidence="1">The sequence shown here is derived from an EMBL/GenBank/DDBJ whole genome shotgun (WGS) entry which is preliminary data.</text>
</comment>
<dbReference type="RefSeq" id="WP_029290720.1">
    <property type="nucleotide sequence ID" value="NZ_SPVI01000003.1"/>
</dbReference>
<gene>
    <name evidence="1" type="ORF">E4T65_06950</name>
</gene>
<evidence type="ECO:0000313" key="2">
    <source>
        <dbReference type="Proteomes" id="UP000297322"/>
    </source>
</evidence>
<protein>
    <submittedName>
        <fullName evidence="1">Uncharacterized protein</fullName>
    </submittedName>
</protein>
<reference evidence="1 2" key="1">
    <citation type="submission" date="2019-03" db="EMBL/GenBank/DDBJ databases">
        <title>Biocontrol and xenobiotic degradation properties of endophytic Pseudomonas fluorescens strain BRZ63.</title>
        <authorList>
            <person name="Chlebek D.A."/>
            <person name="Pinski A."/>
            <person name="Zur J.P."/>
            <person name="Michalska J."/>
            <person name="Hupert-Kocurek K.T."/>
        </authorList>
    </citation>
    <scope>NUCLEOTIDE SEQUENCE [LARGE SCALE GENOMIC DNA]</scope>
    <source>
        <strain evidence="1 2">BRZ63</strain>
    </source>
</reference>
<dbReference type="EMBL" id="SPVI01000003">
    <property type="protein sequence ID" value="TFW44233.1"/>
    <property type="molecule type" value="Genomic_DNA"/>
</dbReference>